<evidence type="ECO:0000256" key="7">
    <source>
        <dbReference type="ARBA" id="ARBA00023239"/>
    </source>
</evidence>
<dbReference type="Pfam" id="PF02586">
    <property type="entry name" value="SRAP"/>
    <property type="match status" value="1"/>
</dbReference>
<dbReference type="InterPro" id="IPR036590">
    <property type="entry name" value="SRAP-like"/>
</dbReference>
<gene>
    <name evidence="9" type="ORF">Thiowin_00616</name>
</gene>
<evidence type="ECO:0000256" key="1">
    <source>
        <dbReference type="ARBA" id="ARBA00008136"/>
    </source>
</evidence>
<evidence type="ECO:0000256" key="8">
    <source>
        <dbReference type="RuleBase" id="RU364100"/>
    </source>
</evidence>
<keyword evidence="4 8" id="KW-0378">Hydrolase</keyword>
<organism evidence="9 10">
    <name type="scientific">Thiorhodovibrio winogradskyi</name>
    <dbReference type="NCBI Taxonomy" id="77007"/>
    <lineage>
        <taxon>Bacteria</taxon>
        <taxon>Pseudomonadati</taxon>
        <taxon>Pseudomonadota</taxon>
        <taxon>Gammaproteobacteria</taxon>
        <taxon>Chromatiales</taxon>
        <taxon>Chromatiaceae</taxon>
        <taxon>Thiorhodovibrio</taxon>
    </lineage>
</organism>
<proteinExistence type="inferred from homology"/>
<keyword evidence="2 8" id="KW-0645">Protease</keyword>
<keyword evidence="6" id="KW-0238">DNA-binding</keyword>
<dbReference type="Proteomes" id="UP001432180">
    <property type="component" value="Chromosome"/>
</dbReference>
<keyword evidence="3" id="KW-0227">DNA damage</keyword>
<reference evidence="9 10" key="1">
    <citation type="journal article" date="2023" name="Microorganisms">
        <title>Thiorhodovibrio frisius and Trv. litoralis spp. nov., Two Novel Members from a Clade of Fastidious Purple Sulfur Bacteria That Exhibit Unique Red-Shifted Light-Harvesting Capabilities.</title>
        <authorList>
            <person name="Methner A."/>
            <person name="Kuzyk S.B."/>
            <person name="Petersen J."/>
            <person name="Bauer S."/>
            <person name="Brinkmann H."/>
            <person name="Sichau K."/>
            <person name="Wanner G."/>
            <person name="Wolf J."/>
            <person name="Neumann-Schaal M."/>
            <person name="Henke P."/>
            <person name="Tank M."/>
            <person name="Sproer C."/>
            <person name="Bunk B."/>
            <person name="Overmann J."/>
        </authorList>
    </citation>
    <scope>NUCLEOTIDE SEQUENCE [LARGE SCALE GENOMIC DNA]</scope>
    <source>
        <strain evidence="9 10">DSM 6702</strain>
    </source>
</reference>
<evidence type="ECO:0000256" key="5">
    <source>
        <dbReference type="ARBA" id="ARBA00023124"/>
    </source>
</evidence>
<dbReference type="PANTHER" id="PTHR13604:SF0">
    <property type="entry name" value="ABASIC SITE PROCESSING PROTEIN HMCES"/>
    <property type="match status" value="1"/>
</dbReference>
<evidence type="ECO:0000256" key="2">
    <source>
        <dbReference type="ARBA" id="ARBA00022670"/>
    </source>
</evidence>
<dbReference type="InterPro" id="IPR003738">
    <property type="entry name" value="SRAP"/>
</dbReference>
<dbReference type="SUPFAM" id="SSF143081">
    <property type="entry name" value="BB1717-like"/>
    <property type="match status" value="1"/>
</dbReference>
<evidence type="ECO:0000256" key="6">
    <source>
        <dbReference type="ARBA" id="ARBA00023125"/>
    </source>
</evidence>
<sequence length="238" mass="26874">MCGRFAQCFDVQATANWLEAQPPIGTPPARYNIAPGSRMLACRSRADIQRELASFHWGLVPSWAKDRKLGYKTFNARAETVAEKPSFRAAFKHRRCLIPADAFYEWQTTPNGKQPFAFRRWDEQPMTFAGLWEQWTEPSSGERLESATIIVTNANPLVAAVHDRMPVMIDPKDWDQWLHPGEADENRLKRLFQPCPGDAMIGYPVTWSVGQPRFDAPECLVPTGPLIDAAADQFALTP</sequence>
<accession>A0ABZ0S5U3</accession>
<keyword evidence="10" id="KW-1185">Reference proteome</keyword>
<keyword evidence="7" id="KW-0456">Lyase</keyword>
<dbReference type="Gene3D" id="3.90.1680.10">
    <property type="entry name" value="SOS response associated peptidase-like"/>
    <property type="match status" value="1"/>
</dbReference>
<dbReference type="RefSeq" id="WP_328986254.1">
    <property type="nucleotide sequence ID" value="NZ_CP121472.1"/>
</dbReference>
<evidence type="ECO:0000256" key="4">
    <source>
        <dbReference type="ARBA" id="ARBA00022801"/>
    </source>
</evidence>
<dbReference type="PANTHER" id="PTHR13604">
    <property type="entry name" value="DC12-RELATED"/>
    <property type="match status" value="1"/>
</dbReference>
<evidence type="ECO:0000313" key="9">
    <source>
        <dbReference type="EMBL" id="WPL15702.1"/>
    </source>
</evidence>
<protein>
    <recommendedName>
        <fullName evidence="8">Abasic site processing protein</fullName>
        <ecNumber evidence="8">3.4.-.-</ecNumber>
    </recommendedName>
</protein>
<evidence type="ECO:0000313" key="10">
    <source>
        <dbReference type="Proteomes" id="UP001432180"/>
    </source>
</evidence>
<keyword evidence="5" id="KW-0190">Covalent protein-DNA linkage</keyword>
<dbReference type="EMBL" id="CP121472">
    <property type="protein sequence ID" value="WPL15702.1"/>
    <property type="molecule type" value="Genomic_DNA"/>
</dbReference>
<comment type="similarity">
    <text evidence="1 8">Belongs to the SOS response-associated peptidase family.</text>
</comment>
<dbReference type="EC" id="3.4.-.-" evidence="8"/>
<evidence type="ECO:0000256" key="3">
    <source>
        <dbReference type="ARBA" id="ARBA00022763"/>
    </source>
</evidence>
<name>A0ABZ0S5U3_9GAMM</name>